<evidence type="ECO:0000256" key="1">
    <source>
        <dbReference type="ARBA" id="ARBA00005194"/>
    </source>
</evidence>
<organism evidence="11 12">
    <name type="scientific">Teredinibacter turnerae (strain ATCC 39867 / T7901)</name>
    <dbReference type="NCBI Taxonomy" id="377629"/>
    <lineage>
        <taxon>Bacteria</taxon>
        <taxon>Pseudomonadati</taxon>
        <taxon>Pseudomonadota</taxon>
        <taxon>Gammaproteobacteria</taxon>
        <taxon>Cellvibrionales</taxon>
        <taxon>Cellvibrionaceae</taxon>
        <taxon>Teredinibacter</taxon>
    </lineage>
</organism>
<dbReference type="Gene3D" id="3.40.50.720">
    <property type="entry name" value="NAD(P)-binding Rossmann-like Domain"/>
    <property type="match status" value="1"/>
</dbReference>
<dbReference type="Pfam" id="PF00550">
    <property type="entry name" value="PP-binding"/>
    <property type="match status" value="1"/>
</dbReference>
<dbReference type="Pfam" id="PF02801">
    <property type="entry name" value="Ketoacyl-synt_C"/>
    <property type="match status" value="1"/>
</dbReference>
<dbReference type="GO" id="GO:0071770">
    <property type="term" value="P:DIM/DIP cell wall layer assembly"/>
    <property type="evidence" value="ECO:0007669"/>
    <property type="project" value="TreeGrafter"/>
</dbReference>
<dbReference type="eggNOG" id="COG3321">
    <property type="taxonomic scope" value="Bacteria"/>
</dbReference>
<dbReference type="SUPFAM" id="SSF55048">
    <property type="entry name" value="Probable ACP-binding domain of malonyl-CoA ACP transacylase"/>
    <property type="match status" value="1"/>
</dbReference>
<dbReference type="SMART" id="SM00827">
    <property type="entry name" value="PKS_AT"/>
    <property type="match status" value="1"/>
</dbReference>
<dbReference type="InterPro" id="IPR036736">
    <property type="entry name" value="ACP-like_sf"/>
</dbReference>
<dbReference type="SMART" id="SM00826">
    <property type="entry name" value="PKS_DH"/>
    <property type="match status" value="1"/>
</dbReference>
<dbReference type="SUPFAM" id="SSF53901">
    <property type="entry name" value="Thiolase-like"/>
    <property type="match status" value="1"/>
</dbReference>
<dbReference type="InterPro" id="IPR036291">
    <property type="entry name" value="NAD(P)-bd_dom_sf"/>
</dbReference>
<dbReference type="CDD" id="cd08955">
    <property type="entry name" value="KR_2_FAS_SDR_x"/>
    <property type="match status" value="1"/>
</dbReference>
<evidence type="ECO:0000313" key="12">
    <source>
        <dbReference type="Proteomes" id="UP000009080"/>
    </source>
</evidence>
<dbReference type="Gene3D" id="1.10.1200.10">
    <property type="entry name" value="ACP-like"/>
    <property type="match status" value="1"/>
</dbReference>
<dbReference type="Pfam" id="PF00698">
    <property type="entry name" value="Acyl_transf_1"/>
    <property type="match status" value="1"/>
</dbReference>
<dbReference type="SUPFAM" id="SSF52151">
    <property type="entry name" value="FabD/lysophospholipase-like"/>
    <property type="match status" value="1"/>
</dbReference>
<keyword evidence="3" id="KW-0596">Phosphopantetheine</keyword>
<dbReference type="InterPro" id="IPR057326">
    <property type="entry name" value="KR_dom"/>
</dbReference>
<dbReference type="PROSITE" id="PS00606">
    <property type="entry name" value="KS3_1"/>
    <property type="match status" value="1"/>
</dbReference>
<evidence type="ECO:0000256" key="7">
    <source>
        <dbReference type="PROSITE-ProRule" id="PRU01363"/>
    </source>
</evidence>
<dbReference type="SMART" id="SM00823">
    <property type="entry name" value="PKS_PP"/>
    <property type="match status" value="1"/>
</dbReference>
<dbReference type="KEGG" id="ttu:TERTU_2377"/>
<dbReference type="InterPro" id="IPR014043">
    <property type="entry name" value="Acyl_transferase_dom"/>
</dbReference>
<dbReference type="InterPro" id="IPR014030">
    <property type="entry name" value="Ketoacyl_synth_N"/>
</dbReference>
<dbReference type="EMBL" id="CP001614">
    <property type="protein sequence ID" value="ACR11427.1"/>
    <property type="molecule type" value="Genomic_DNA"/>
</dbReference>
<dbReference type="STRING" id="377629.TERTU_2377"/>
<dbReference type="Pfam" id="PF22621">
    <property type="entry name" value="CurL-like_PKS_C"/>
    <property type="match status" value="1"/>
</dbReference>
<feature type="active site" description="Proton acceptor; for dehydratase activity" evidence="7">
    <location>
        <position position="958"/>
    </location>
</feature>
<dbReference type="GO" id="GO:0005886">
    <property type="term" value="C:plasma membrane"/>
    <property type="evidence" value="ECO:0007669"/>
    <property type="project" value="TreeGrafter"/>
</dbReference>
<feature type="active site" description="Proton donor; for dehydratase activity" evidence="7">
    <location>
        <position position="1130"/>
    </location>
</feature>
<dbReference type="FunFam" id="3.40.366.10:FF:000002">
    <property type="entry name" value="Probable polyketide synthase 2"/>
    <property type="match status" value="1"/>
</dbReference>
<dbReference type="InterPro" id="IPR014031">
    <property type="entry name" value="Ketoacyl_synth_C"/>
</dbReference>
<dbReference type="InterPro" id="IPR013968">
    <property type="entry name" value="PKS_KR"/>
</dbReference>
<protein>
    <submittedName>
        <fullName evidence="11">Modular polyketide synthase, type I PKS</fullName>
    </submittedName>
</protein>
<dbReference type="SUPFAM" id="SSF51735">
    <property type="entry name" value="NAD(P)-binding Rossmann-fold domains"/>
    <property type="match status" value="2"/>
</dbReference>
<dbReference type="Pfam" id="PF00109">
    <property type="entry name" value="ketoacyl-synt"/>
    <property type="match status" value="1"/>
</dbReference>
<dbReference type="Gene3D" id="3.30.70.3290">
    <property type="match status" value="1"/>
</dbReference>
<dbReference type="PROSITE" id="PS50075">
    <property type="entry name" value="CARRIER"/>
    <property type="match status" value="1"/>
</dbReference>
<feature type="domain" description="Carrier" evidence="8">
    <location>
        <begin position="1749"/>
        <end position="1827"/>
    </location>
</feature>
<dbReference type="HOGENOM" id="CLU_000022_31_5_6"/>
<evidence type="ECO:0000259" key="10">
    <source>
        <dbReference type="PROSITE" id="PS52019"/>
    </source>
</evidence>
<accession>C5BKB7</accession>
<dbReference type="InterPro" id="IPR050091">
    <property type="entry name" value="PKS_NRPS_Biosynth_Enz"/>
</dbReference>
<dbReference type="SUPFAM" id="SSF47336">
    <property type="entry name" value="ACP-like"/>
    <property type="match status" value="1"/>
</dbReference>
<feature type="domain" description="Ketosynthase family 3 (KS3)" evidence="9">
    <location>
        <begin position="34"/>
        <end position="459"/>
    </location>
</feature>
<dbReference type="PANTHER" id="PTHR43775:SF51">
    <property type="entry name" value="INACTIVE PHENOLPHTHIOCEROL SYNTHESIS POLYKETIDE SYNTHASE TYPE I PKS1-RELATED"/>
    <property type="match status" value="1"/>
</dbReference>
<feature type="region of interest" description="N-terminal hotdog fold" evidence="7">
    <location>
        <begin position="926"/>
        <end position="1055"/>
    </location>
</feature>
<dbReference type="Gene3D" id="3.10.129.10">
    <property type="entry name" value="Hotdog Thioesterase"/>
    <property type="match status" value="1"/>
</dbReference>
<keyword evidence="5" id="KW-0808">Transferase</keyword>
<dbReference type="OrthoDB" id="9778690at2"/>
<dbReference type="RefSeq" id="WP_015817539.1">
    <property type="nucleotide sequence ID" value="NC_012997.1"/>
</dbReference>
<reference evidence="11 12" key="1">
    <citation type="journal article" date="2009" name="PLoS ONE">
        <title>The complete genome of Teredinibacter turnerae T7901: an intracellular endosymbiont of marine wood-boring bivalves (shipworms).</title>
        <authorList>
            <person name="Yang J.C."/>
            <person name="Madupu R."/>
            <person name="Durkin A.S."/>
            <person name="Ekborg N.A."/>
            <person name="Pedamallu C.S."/>
            <person name="Hostetler J.B."/>
            <person name="Radune D."/>
            <person name="Toms B.S."/>
            <person name="Henrissat B."/>
            <person name="Coutinho P.M."/>
            <person name="Schwarz S."/>
            <person name="Field L."/>
            <person name="Trindade-Silva A.E."/>
            <person name="Soares C.A.G."/>
            <person name="Elshahawi S."/>
            <person name="Hanora A."/>
            <person name="Schmidt E.W."/>
            <person name="Haygood M.G."/>
            <person name="Posfai J."/>
            <person name="Benner J."/>
            <person name="Madinger C."/>
            <person name="Nove J."/>
            <person name="Anton B."/>
            <person name="Chaudhary K."/>
            <person name="Foster J."/>
            <person name="Holman A."/>
            <person name="Kumar S."/>
            <person name="Lessard P.A."/>
            <person name="Luyten Y.A."/>
            <person name="Slatko B."/>
            <person name="Wood N."/>
            <person name="Wu B."/>
            <person name="Teplitski M."/>
            <person name="Mougous J.D."/>
            <person name="Ward N."/>
            <person name="Eisen J.A."/>
            <person name="Badger J.H."/>
            <person name="Distel D.L."/>
        </authorList>
    </citation>
    <scope>NUCLEOTIDE SEQUENCE [LARGE SCALE GENOMIC DNA]</scope>
    <source>
        <strain evidence="12">ATCC 39867 / T7901</strain>
    </source>
</reference>
<dbReference type="Pfam" id="PF08659">
    <property type="entry name" value="KR"/>
    <property type="match status" value="1"/>
</dbReference>
<dbReference type="InterPro" id="IPR018201">
    <property type="entry name" value="Ketoacyl_synth_AS"/>
</dbReference>
<dbReference type="InterPro" id="IPR016039">
    <property type="entry name" value="Thiolase-like"/>
</dbReference>
<dbReference type="GO" id="GO:0005737">
    <property type="term" value="C:cytoplasm"/>
    <property type="evidence" value="ECO:0007669"/>
    <property type="project" value="TreeGrafter"/>
</dbReference>
<dbReference type="Gene3D" id="3.10.129.120">
    <property type="match status" value="1"/>
</dbReference>
<dbReference type="Gene3D" id="3.40.366.10">
    <property type="entry name" value="Malonyl-Coenzyme A Acyl Carrier Protein, domain 2"/>
    <property type="match status" value="1"/>
</dbReference>
<dbReference type="PROSITE" id="PS52004">
    <property type="entry name" value="KS3_2"/>
    <property type="match status" value="1"/>
</dbReference>
<evidence type="ECO:0000259" key="8">
    <source>
        <dbReference type="PROSITE" id="PS50075"/>
    </source>
</evidence>
<evidence type="ECO:0000259" key="9">
    <source>
        <dbReference type="PROSITE" id="PS52004"/>
    </source>
</evidence>
<keyword evidence="12" id="KW-1185">Reference proteome</keyword>
<dbReference type="Pfam" id="PF21089">
    <property type="entry name" value="PKS_DH_N"/>
    <property type="match status" value="1"/>
</dbReference>
<sequence>MVEKSKPALSPLKQALVAIGDLQKKLAKAEAKKHEPVAIVGMACRLPGQVETPADFWQFLERGGDGINHNPVDRWPVHELVDTDPAAPGKTVTLSAGLIEDYDKIDAGYFGLAPREVETMDPQQRLALELSWSAIQDAGYSAAQMMESNTGVYLGVGAAEYFRLCLESGNQDAGFFVTGNTQNVISGRVAYLLGIHGPTVAIDTACSSSLVAIHHAVQALRRGECEAALAGGVNLLVDPQVFVSLSKAGMLSTDGQCKTFDKDANGYVRGEGGGVLLLKTLTKASADGDRIHAVIRGSAVNQDGRSSSLTAPNGPAQQMVIKKALDDAEVKPVEVNYIETHGTGTPLGDPIEVGALTAVYGQQRNAPLVLGALKSNIGHLEAASGVASMIKAVLSLRHGRVPTNLHFNTLNPHIELDTAGVTIAREPTLLASADAGALLKAGVSSFGFSGTNAHIILEQAPCDAVEPIDDACEAVCTLSAKSEKALSSLAQSYADFVQEHSPRLRDFCASVNAGRDHYGFRKAFIAKSGDELLAKLQAVAKGETAAISLTKETLSNPPRIGFMFTGQGAQFAGMAHDLYQNEPVFKAVLDECAEILSQWLEYPLLSVLWGDNSNLINETSYTQPALFSVEYSLAQLWSAWGVQPTVVMGHSVGEYVAACVAGIFSLEEGLWLIAQRGQLIQSLPAGGGMLVVLTDSESVASFIKGQEDRLSIAAINAPQQTVVSGALGALETLKQVLNENGVRSIALAVSHAFHSPLMHPIVESFRQVASEVAFKQPELTVISNLTGAEADEGIASANYWAEHIAAPVRFADGVQEICQHVDVVLEIGPKTTLIGLARQCVDDYAGKWLVSLHERIKDTTALNRALVELYECGAVIDWRAVHASAPWHKLSAPLYPYQRQRYWVTGADTKPALPYQPTAVPQAKVNALLGQRLALPLMKETCYQSVLSAQSPAYLEHHRLFGIVIVPGASHVSMVLTAVRDRFDMQDCVLSDVVFYQPIAIADGAEKPVQLLLTPQEDGQYEFKIISLNRDDDPYRESGWTVHATGNFVLGGEQHSELPVDRDTATSSWPLQETGEDFYQRIWEGGYTLGSAFQWVGDRWAQAGETLHRMVLPELPDGALDYQIHPGLLDSCFQAFGSSAGLQVEEDDIYIPFSVGRMRFYQQPAAGGLWCYSRPRSEQGPGTSQRYLGDLTLFDDQGRLVFEIEGLELRKSSQALLKKGLLDVQDDSRAGGHFYQAHWELAQDEATQAKTDGQWLVFTAPNQEETALYEALAAAGKPFVTVTSAQAYAKLAEGRYTLRSDSVDDYLQLLQAFEGQTIAGILDLRVYAMAFDPVADSRSLQEQVLHTCAGELALLKALSRHFSEAFPRLVVPTRGAQALAQEDINVAQHAVWALGRVMALELPHIASVFVDLPDTGNAIAMTSENAARLVGELDITARDNQRLLRGAQRYVQRLGRAERQEAPVENLVTADKSYLITGAMGGLGRQVTEWLVAQGARHLALLVRREPDEEVLHQLHTLSQTSGADIRLLRADIADQAQVFAAVAEVESSMPALGGVMHLAGVVEDQAIDQTTIGAFAKVLSPKVAGGWNLHLATREQPLDFFVSYSSIASLFGTPGQVNYAVGNSFLDGLMQHRQASGLAGLSINWGPWGEVGMAARLAADTGNKMAAAGLRTFDVAEGMEAMCALMQQPPVSNGMSVGAVKVDWPVFLQKFPGAATAPLFHAYRQEHLGDKHTRGGMLAQLQTVPVGERRELLISQVVSILVDILRLPSTEKVSLDQGFFDSGMDSLMSLEFRQRLEREFDITLAPTVAFNYPTVGELIGYLCSEVLELSFDESDDEAVEEEHDELALADDLSEDDLAALLEQQLAT</sequence>
<dbReference type="SMART" id="SM00825">
    <property type="entry name" value="PKS_KS"/>
    <property type="match status" value="1"/>
</dbReference>
<name>C5BKB7_TERTT</name>
<dbReference type="InterPro" id="IPR020807">
    <property type="entry name" value="PKS_DH"/>
</dbReference>
<dbReference type="Proteomes" id="UP000009080">
    <property type="component" value="Chromosome"/>
</dbReference>
<evidence type="ECO:0000256" key="5">
    <source>
        <dbReference type="ARBA" id="ARBA00022679"/>
    </source>
</evidence>
<dbReference type="Pfam" id="PF14765">
    <property type="entry name" value="PS-DH"/>
    <property type="match status" value="1"/>
</dbReference>
<evidence type="ECO:0000256" key="2">
    <source>
        <dbReference type="ARBA" id="ARBA00006484"/>
    </source>
</evidence>
<dbReference type="UniPathway" id="UPA00094"/>
<dbReference type="GO" id="GO:0031177">
    <property type="term" value="F:phosphopantetheine binding"/>
    <property type="evidence" value="ECO:0007669"/>
    <property type="project" value="InterPro"/>
</dbReference>
<proteinExistence type="inferred from homology"/>
<dbReference type="InterPro" id="IPR020841">
    <property type="entry name" value="PKS_Beta-ketoAc_synthase_dom"/>
</dbReference>
<evidence type="ECO:0000256" key="6">
    <source>
        <dbReference type="ARBA" id="ARBA00054155"/>
    </source>
</evidence>
<dbReference type="InterPro" id="IPR020806">
    <property type="entry name" value="PKS_PP-bd"/>
</dbReference>
<dbReference type="GO" id="GO:0004315">
    <property type="term" value="F:3-oxoacyl-[acyl-carrier-protein] synthase activity"/>
    <property type="evidence" value="ECO:0007669"/>
    <property type="project" value="InterPro"/>
</dbReference>
<dbReference type="InterPro" id="IPR049551">
    <property type="entry name" value="PKS_DH_C"/>
</dbReference>
<gene>
    <name evidence="11" type="ordered locus">TERTU_2377</name>
</gene>
<dbReference type="GO" id="GO:0004312">
    <property type="term" value="F:fatty acid synthase activity"/>
    <property type="evidence" value="ECO:0007669"/>
    <property type="project" value="TreeGrafter"/>
</dbReference>
<dbReference type="CDD" id="cd00833">
    <property type="entry name" value="PKS"/>
    <property type="match status" value="1"/>
</dbReference>
<dbReference type="InterPro" id="IPR009081">
    <property type="entry name" value="PP-bd_ACP"/>
</dbReference>
<dbReference type="Gene3D" id="3.40.47.10">
    <property type="match status" value="1"/>
</dbReference>
<dbReference type="PROSITE" id="PS52019">
    <property type="entry name" value="PKS_MFAS_DH"/>
    <property type="match status" value="1"/>
</dbReference>
<dbReference type="InterPro" id="IPR001227">
    <property type="entry name" value="Ac_transferase_dom_sf"/>
</dbReference>
<dbReference type="InterPro" id="IPR049900">
    <property type="entry name" value="PKS_mFAS_DH"/>
</dbReference>
<evidence type="ECO:0000256" key="4">
    <source>
        <dbReference type="ARBA" id="ARBA00022553"/>
    </source>
</evidence>
<keyword evidence="4" id="KW-0597">Phosphoprotein</keyword>
<feature type="domain" description="PKS/mFAS DH" evidence="10">
    <location>
        <begin position="926"/>
        <end position="1218"/>
    </location>
</feature>
<dbReference type="FunFam" id="3.40.47.10:FF:000019">
    <property type="entry name" value="Polyketide synthase type I"/>
    <property type="match status" value="1"/>
</dbReference>
<dbReference type="GO" id="GO:0006633">
    <property type="term" value="P:fatty acid biosynthetic process"/>
    <property type="evidence" value="ECO:0007669"/>
    <property type="project" value="UniProtKB-UniPathway"/>
</dbReference>
<dbReference type="SMART" id="SM00822">
    <property type="entry name" value="PKS_KR"/>
    <property type="match status" value="1"/>
</dbReference>
<dbReference type="eggNOG" id="COG1028">
    <property type="taxonomic scope" value="Bacteria"/>
</dbReference>
<dbReference type="SMART" id="SM01294">
    <property type="entry name" value="PKS_PP_betabranch"/>
    <property type="match status" value="1"/>
</dbReference>
<dbReference type="PANTHER" id="PTHR43775">
    <property type="entry name" value="FATTY ACID SYNTHASE"/>
    <property type="match status" value="1"/>
</dbReference>
<comment type="pathway">
    <text evidence="1">Lipid metabolism; fatty acid biosynthesis.</text>
</comment>
<evidence type="ECO:0000313" key="11">
    <source>
        <dbReference type="EMBL" id="ACR11427.1"/>
    </source>
</evidence>
<dbReference type="InterPro" id="IPR016035">
    <property type="entry name" value="Acyl_Trfase/lysoPLipase"/>
</dbReference>
<feature type="region of interest" description="C-terminal hotdog fold" evidence="7">
    <location>
        <begin position="1068"/>
        <end position="1218"/>
    </location>
</feature>
<comment type="function">
    <text evidence="6">Involved in production of the polyketide antibiotic thailandamide.</text>
</comment>
<evidence type="ECO:0000256" key="3">
    <source>
        <dbReference type="ARBA" id="ARBA00022450"/>
    </source>
</evidence>
<dbReference type="InterPro" id="IPR016036">
    <property type="entry name" value="Malonyl_transacylase_ACP-bd"/>
</dbReference>
<dbReference type="InterPro" id="IPR049552">
    <property type="entry name" value="PKS_DH_N"/>
</dbReference>
<comment type="similarity">
    <text evidence="2">Belongs to the short-chain dehydrogenases/reductases (SDR) family.</text>
</comment>